<dbReference type="PROSITE" id="PS51257">
    <property type="entry name" value="PROKAR_LIPOPROTEIN"/>
    <property type="match status" value="1"/>
</dbReference>
<dbReference type="RefSeq" id="WP_222979595.1">
    <property type="nucleotide sequence ID" value="NZ_JAINVZ010000012.1"/>
</dbReference>
<dbReference type="EMBL" id="JAINVZ010000012">
    <property type="protein sequence ID" value="MBY8886915.1"/>
    <property type="molecule type" value="Genomic_DNA"/>
</dbReference>
<comment type="caution">
    <text evidence="3">The sequence shown here is derived from an EMBL/GenBank/DDBJ whole genome shotgun (WGS) entry which is preliminary data.</text>
</comment>
<feature type="region of interest" description="Disordered" evidence="1">
    <location>
        <begin position="451"/>
        <end position="475"/>
    </location>
</feature>
<evidence type="ECO:0000313" key="3">
    <source>
        <dbReference type="EMBL" id="MBY8886915.1"/>
    </source>
</evidence>
<accession>A0ABS7QUN1</accession>
<evidence type="ECO:0000256" key="1">
    <source>
        <dbReference type="SAM" id="MobiDB-lite"/>
    </source>
</evidence>
<dbReference type="Proteomes" id="UP001198565">
    <property type="component" value="Unassembled WGS sequence"/>
</dbReference>
<protein>
    <submittedName>
        <fullName evidence="3">Uncharacterized protein</fullName>
    </submittedName>
</protein>
<sequence length="475" mass="48704">MRPNPARRAAALGVAVAASAACALTGVTPAAAATAPAEPVITVHTPLPVAVPTTSSVAFQQAVQPSLDLTTTASSLNAQATLTIDARKVAKIATVTFSDNCTVHDYVASCSEMFFESGLTPTMGLGTVTQMSLGPRKGVKPGASATYTVSGTADTAKITGATGTVQAGGAAFDETQPANHTGLKVGSTVSEPIRFTNLGDRPATATEVGLVLSPGLEFAQRYSNCHYSAASGQVFEAALCTFPGTFRVGETAELADQVKLKVESTAYYTYLDTVVAPQGDPSQSWLTGGRTWKQGTGKALGLKVITAGHTTSAPPSTVQLAEAGSHGDYRITSLQAVNTADFAVTGASAKAAQGSTVKLSFSMVDHGPATIYDRSGEGFGVKVTPPPGTTIVGSSAACQPYTEGDPTVTAHGPYECGTDYLVPAGHVWNFSLTLRVDQVITGAKGSVAMDWSPQAGWRPPFDPNPKDDSAVLALN</sequence>
<feature type="chain" id="PRO_5045365058" evidence="2">
    <location>
        <begin position="33"/>
        <end position="475"/>
    </location>
</feature>
<keyword evidence="2" id="KW-0732">Signal</keyword>
<organism evidence="3 4">
    <name type="scientific">Streptantibioticus parmotrematis</name>
    <dbReference type="NCBI Taxonomy" id="2873249"/>
    <lineage>
        <taxon>Bacteria</taxon>
        <taxon>Bacillati</taxon>
        <taxon>Actinomycetota</taxon>
        <taxon>Actinomycetes</taxon>
        <taxon>Kitasatosporales</taxon>
        <taxon>Streptomycetaceae</taxon>
        <taxon>Streptantibioticus</taxon>
    </lineage>
</organism>
<reference evidence="3 4" key="1">
    <citation type="submission" date="2021-08" db="EMBL/GenBank/DDBJ databases">
        <title>Streptomyces sp. PTM05 isolated from lichen.</title>
        <authorList>
            <person name="Somphong A."/>
            <person name="Phongsopitanun W."/>
            <person name="Tanasupawat S."/>
        </authorList>
    </citation>
    <scope>NUCLEOTIDE SEQUENCE [LARGE SCALE GENOMIC DNA]</scope>
    <source>
        <strain evidence="3 4">Ptm05</strain>
    </source>
</reference>
<feature type="signal peptide" evidence="2">
    <location>
        <begin position="1"/>
        <end position="32"/>
    </location>
</feature>
<proteinExistence type="predicted"/>
<evidence type="ECO:0000256" key="2">
    <source>
        <dbReference type="SAM" id="SignalP"/>
    </source>
</evidence>
<name>A0ABS7QUN1_9ACTN</name>
<gene>
    <name evidence="3" type="ORF">K7472_18925</name>
</gene>
<evidence type="ECO:0000313" key="4">
    <source>
        <dbReference type="Proteomes" id="UP001198565"/>
    </source>
</evidence>
<keyword evidence="4" id="KW-1185">Reference proteome</keyword>